<dbReference type="AlphaFoldDB" id="A0A1I5DCV8"/>
<dbReference type="Gene3D" id="3.90.120.30">
    <property type="match status" value="1"/>
</dbReference>
<evidence type="ECO:0000313" key="7">
    <source>
        <dbReference type="Proteomes" id="UP000242869"/>
    </source>
</evidence>
<keyword evidence="2" id="KW-0808">Transferase</keyword>
<dbReference type="OrthoDB" id="9811869at2"/>
<keyword evidence="7" id="KW-1185">Reference proteome</keyword>
<dbReference type="STRING" id="83765.SAMN05660284_02617"/>
<accession>A0A1I5DCV8</accession>
<keyword evidence="1 6" id="KW-0489">Methyltransferase</keyword>
<evidence type="ECO:0000256" key="1">
    <source>
        <dbReference type="ARBA" id="ARBA00022603"/>
    </source>
</evidence>
<dbReference type="InterPro" id="IPR001525">
    <property type="entry name" value="C5_MeTfrase"/>
</dbReference>
<dbReference type="SUPFAM" id="SSF53335">
    <property type="entry name" value="S-adenosyl-L-methionine-dependent methyltransferases"/>
    <property type="match status" value="1"/>
</dbReference>
<gene>
    <name evidence="6" type="ORF">SAMN05660284_02617</name>
</gene>
<dbReference type="Proteomes" id="UP000242869">
    <property type="component" value="Unassembled WGS sequence"/>
</dbReference>
<reference evidence="7" key="1">
    <citation type="submission" date="2016-10" db="EMBL/GenBank/DDBJ databases">
        <authorList>
            <person name="Varghese N."/>
            <person name="Submissions S."/>
        </authorList>
    </citation>
    <scope>NUCLEOTIDE SEQUENCE [LARGE SCALE GENOMIC DNA]</scope>
    <source>
        <strain evidence="7">DSM 6150</strain>
    </source>
</reference>
<evidence type="ECO:0000256" key="3">
    <source>
        <dbReference type="ARBA" id="ARBA00022747"/>
    </source>
</evidence>
<dbReference type="Pfam" id="PF13391">
    <property type="entry name" value="HNH_2"/>
    <property type="match status" value="1"/>
</dbReference>
<evidence type="ECO:0000256" key="4">
    <source>
        <dbReference type="ARBA" id="ARBA00047422"/>
    </source>
</evidence>
<dbReference type="RefSeq" id="WP_091197603.1">
    <property type="nucleotide sequence ID" value="NZ_FOVE01000024.1"/>
</dbReference>
<proteinExistence type="predicted"/>
<feature type="domain" description="HNH nuclease" evidence="5">
    <location>
        <begin position="294"/>
        <end position="344"/>
    </location>
</feature>
<evidence type="ECO:0000313" key="6">
    <source>
        <dbReference type="EMBL" id="SFN96621.1"/>
    </source>
</evidence>
<dbReference type="GO" id="GO:0009307">
    <property type="term" value="P:DNA restriction-modification system"/>
    <property type="evidence" value="ECO:0007669"/>
    <property type="project" value="UniProtKB-KW"/>
</dbReference>
<dbReference type="InterPro" id="IPR003615">
    <property type="entry name" value="HNH_nuc"/>
</dbReference>
<evidence type="ECO:0000256" key="2">
    <source>
        <dbReference type="ARBA" id="ARBA00022679"/>
    </source>
</evidence>
<dbReference type="InterPro" id="IPR029063">
    <property type="entry name" value="SAM-dependent_MTases_sf"/>
</dbReference>
<dbReference type="GO" id="GO:0003886">
    <property type="term" value="F:DNA (cytosine-5-)-methyltransferase activity"/>
    <property type="evidence" value="ECO:0007669"/>
    <property type="project" value="UniProtKB-EC"/>
</dbReference>
<organism evidence="6 7">
    <name type="scientific">Formivibrio citricus</name>
    <dbReference type="NCBI Taxonomy" id="83765"/>
    <lineage>
        <taxon>Bacteria</taxon>
        <taxon>Pseudomonadati</taxon>
        <taxon>Pseudomonadota</taxon>
        <taxon>Betaproteobacteria</taxon>
        <taxon>Neisseriales</taxon>
        <taxon>Chitinibacteraceae</taxon>
        <taxon>Formivibrio</taxon>
    </lineage>
</organism>
<dbReference type="EMBL" id="FOVE01000024">
    <property type="protein sequence ID" value="SFN96621.1"/>
    <property type="molecule type" value="Genomic_DNA"/>
</dbReference>
<evidence type="ECO:0000259" key="5">
    <source>
        <dbReference type="Pfam" id="PF13391"/>
    </source>
</evidence>
<protein>
    <submittedName>
        <fullName evidence="6">C-5 cytosine-specific DNA methylase</fullName>
    </submittedName>
</protein>
<dbReference type="GO" id="GO:0032259">
    <property type="term" value="P:methylation"/>
    <property type="evidence" value="ECO:0007669"/>
    <property type="project" value="UniProtKB-KW"/>
</dbReference>
<keyword evidence="3" id="KW-0680">Restriction system</keyword>
<comment type="catalytic activity">
    <reaction evidence="4">
        <text>a 2'-deoxycytidine in DNA + S-adenosyl-L-methionine = a 5-methyl-2'-deoxycytidine in DNA + S-adenosyl-L-homocysteine + H(+)</text>
        <dbReference type="Rhea" id="RHEA:13681"/>
        <dbReference type="Rhea" id="RHEA-COMP:11369"/>
        <dbReference type="Rhea" id="RHEA-COMP:11370"/>
        <dbReference type="ChEBI" id="CHEBI:15378"/>
        <dbReference type="ChEBI" id="CHEBI:57856"/>
        <dbReference type="ChEBI" id="CHEBI:59789"/>
        <dbReference type="ChEBI" id="CHEBI:85452"/>
        <dbReference type="ChEBI" id="CHEBI:85454"/>
        <dbReference type="EC" id="2.1.1.37"/>
    </reaction>
</comment>
<sequence>MRHILHNTDGSEPKLAHDGDTYFDHKAKGNGFGFGFGFGLVYPDSIARTLSARYYKDGSEILVWQGEGKNPRRLTPRECARLMGCPDDFRIPVSDTRAYRLFADAAMPPMMAAIAKLVCQPNKPSATVIASSAALPAGLIVTSKNWTREQVLIALNLYCQLPFGKLHKGNPLIIETAKLIGRTPSSLAMKLTNLASLDPAIIETGRKGLPGSSSLDKEIWQEFQANPDAVGYESQLLMDALAKTDRIIEPLSSEAEPDDVLPSFFAENTTARVQIRVRQSFFRKTILSSYEGRCCMTGLADPRLLVASHIVPWAKDEKNRLNPANGLCLSSLHDKAFDRGLLTVTPDFVIKVSPQLNTLGDNPFTKDYLIGLEGRKIALPKKFWPLREFLDYHHDELFLR</sequence>
<name>A0A1I5DCV8_9NEIS</name>
<dbReference type="Pfam" id="PF00145">
    <property type="entry name" value="DNA_methylase"/>
    <property type="match status" value="1"/>
</dbReference>